<evidence type="ECO:0000313" key="7">
    <source>
        <dbReference type="Proteomes" id="UP001156882"/>
    </source>
</evidence>
<evidence type="ECO:0000256" key="1">
    <source>
        <dbReference type="ARBA" id="ARBA00001947"/>
    </source>
</evidence>
<dbReference type="Gene3D" id="3.40.50.10310">
    <property type="entry name" value="Creatininase"/>
    <property type="match status" value="1"/>
</dbReference>
<comment type="cofactor">
    <cofactor evidence="1">
        <name>Zn(2+)</name>
        <dbReference type="ChEBI" id="CHEBI:29105"/>
    </cofactor>
</comment>
<dbReference type="InterPro" id="IPR003785">
    <property type="entry name" value="Creatininase/forma_Hydrolase"/>
</dbReference>
<dbReference type="Proteomes" id="UP001156882">
    <property type="component" value="Unassembled WGS sequence"/>
</dbReference>
<evidence type="ECO:0000313" key="6">
    <source>
        <dbReference type="EMBL" id="GLS21735.1"/>
    </source>
</evidence>
<dbReference type="PANTHER" id="PTHR35005">
    <property type="entry name" value="3-DEHYDRO-SCYLLO-INOSOSE HYDROLASE"/>
    <property type="match status" value="1"/>
</dbReference>
<sequence>MSGLEVRAAWLYRPAFPSCPDLAMPSSVALPRRHWFEMTTEEFRTSDTSSWIAVLPIAAVEQHGPHLPVGVDSMIMQGYLDRAIPLIPADIPATFLPIQMIGKSNEHLEFPGTISLSAETVLRAWVEIGESVHRAGVKKLLIVNSHGGNMAVMDIVARELRVRHGMLVAFTSWHMFGYPKGAFSEDEMRLGIHAGEVETALMLEFRPELVHMDRARDFRPVTYEMEQTFKYLRTGRPGGFGWMAQDIRPEGAAGDASKATRDHGVQSAEFGAQAFVDLLRDVRDFDLSRLRKGPLG</sequence>
<evidence type="ECO:0000256" key="2">
    <source>
        <dbReference type="ARBA" id="ARBA00022723"/>
    </source>
</evidence>
<organism evidence="6 7">
    <name type="scientific">Labrys miyagiensis</name>
    <dbReference type="NCBI Taxonomy" id="346912"/>
    <lineage>
        <taxon>Bacteria</taxon>
        <taxon>Pseudomonadati</taxon>
        <taxon>Pseudomonadota</taxon>
        <taxon>Alphaproteobacteria</taxon>
        <taxon>Hyphomicrobiales</taxon>
        <taxon>Xanthobacteraceae</taxon>
        <taxon>Labrys</taxon>
    </lineage>
</organism>
<dbReference type="EMBL" id="BSPC01000054">
    <property type="protein sequence ID" value="GLS21735.1"/>
    <property type="molecule type" value="Genomic_DNA"/>
</dbReference>
<keyword evidence="4" id="KW-0862">Zinc</keyword>
<comment type="similarity">
    <text evidence="5">Belongs to the creatininase superfamily.</text>
</comment>
<protein>
    <submittedName>
        <fullName evidence="6">Creatininase</fullName>
    </submittedName>
</protein>
<proteinExistence type="inferred from homology"/>
<keyword evidence="7" id="KW-1185">Reference proteome</keyword>
<reference evidence="7" key="1">
    <citation type="journal article" date="2019" name="Int. J. Syst. Evol. Microbiol.">
        <title>The Global Catalogue of Microorganisms (GCM) 10K type strain sequencing project: providing services to taxonomists for standard genome sequencing and annotation.</title>
        <authorList>
            <consortium name="The Broad Institute Genomics Platform"/>
            <consortium name="The Broad Institute Genome Sequencing Center for Infectious Disease"/>
            <person name="Wu L."/>
            <person name="Ma J."/>
        </authorList>
    </citation>
    <scope>NUCLEOTIDE SEQUENCE [LARGE SCALE GENOMIC DNA]</scope>
    <source>
        <strain evidence="7">NBRC 101365</strain>
    </source>
</reference>
<dbReference type="Pfam" id="PF02633">
    <property type="entry name" value="Creatininase"/>
    <property type="match status" value="1"/>
</dbReference>
<evidence type="ECO:0000256" key="5">
    <source>
        <dbReference type="ARBA" id="ARBA00024029"/>
    </source>
</evidence>
<keyword evidence="3" id="KW-0378">Hydrolase</keyword>
<evidence type="ECO:0000256" key="3">
    <source>
        <dbReference type="ARBA" id="ARBA00022801"/>
    </source>
</evidence>
<gene>
    <name evidence="6" type="ORF">GCM10007874_47520</name>
</gene>
<evidence type="ECO:0000256" key="4">
    <source>
        <dbReference type="ARBA" id="ARBA00022833"/>
    </source>
</evidence>
<dbReference type="SUPFAM" id="SSF102215">
    <property type="entry name" value="Creatininase"/>
    <property type="match status" value="1"/>
</dbReference>
<dbReference type="InterPro" id="IPR024087">
    <property type="entry name" value="Creatininase-like_sf"/>
</dbReference>
<accession>A0ABQ6CPJ1</accession>
<dbReference type="PANTHER" id="PTHR35005:SF1">
    <property type="entry name" value="2-AMINO-5-FORMYLAMINO-6-RIBOSYLAMINOPYRIMIDIN-4(3H)-ONE 5'-MONOPHOSPHATE DEFORMYLASE"/>
    <property type="match status" value="1"/>
</dbReference>
<name>A0ABQ6CPJ1_9HYPH</name>
<keyword evidence="2" id="KW-0479">Metal-binding</keyword>
<comment type="caution">
    <text evidence="6">The sequence shown here is derived from an EMBL/GenBank/DDBJ whole genome shotgun (WGS) entry which is preliminary data.</text>
</comment>